<name>A0ABT4SKH1_9ACTN</name>
<dbReference type="Proteomes" id="UP001144036">
    <property type="component" value="Unassembled WGS sequence"/>
</dbReference>
<accession>A0ABT4SKH1</accession>
<keyword evidence="2" id="KW-1185">Reference proteome</keyword>
<evidence type="ECO:0000313" key="1">
    <source>
        <dbReference type="EMBL" id="MDA0637445.1"/>
    </source>
</evidence>
<dbReference type="RefSeq" id="WP_270158348.1">
    <property type="nucleotide sequence ID" value="NZ_JAPNNL010000157.1"/>
</dbReference>
<gene>
    <name evidence="1" type="ORF">OUY22_28910</name>
</gene>
<sequence length="301" mass="32707">MLRISRWIAVPSALACAAGLLFGGVSPARAGLLRQADCAPVAAEMTALNQRISAHNAAPPSRTDAAAVAAYNARAGKLNARRSAVIARLRACLRAFDTMRRNHPLGRVPTPSKSDLRTIEAAVKRLSETERRVGSRWNPETYDFLQYGRGKPGMIKRVDRKPVKLPASINAVYRALDATRPAMPRTAYLQGVRAPAVGSPDPAYPGRTIKSVAFDHIVPLRRLVAFRGFLKLTPRNMYLVANSPANSQWLSGAANSSKQSGSSYFVSGASPAWLRDQARLRDKTAQELQDLVKALLKSQKA</sequence>
<evidence type="ECO:0008006" key="3">
    <source>
        <dbReference type="Google" id="ProtNLM"/>
    </source>
</evidence>
<dbReference type="EMBL" id="JAPNNL010000157">
    <property type="protein sequence ID" value="MDA0637445.1"/>
    <property type="molecule type" value="Genomic_DNA"/>
</dbReference>
<protein>
    <recommendedName>
        <fullName evidence="3">HNH endonuclease</fullName>
    </recommendedName>
</protein>
<organism evidence="1 2">
    <name type="scientific">Nonomuraea corallina</name>
    <dbReference type="NCBI Taxonomy" id="2989783"/>
    <lineage>
        <taxon>Bacteria</taxon>
        <taxon>Bacillati</taxon>
        <taxon>Actinomycetota</taxon>
        <taxon>Actinomycetes</taxon>
        <taxon>Streptosporangiales</taxon>
        <taxon>Streptosporangiaceae</taxon>
        <taxon>Nonomuraea</taxon>
    </lineage>
</organism>
<comment type="caution">
    <text evidence="1">The sequence shown here is derived from an EMBL/GenBank/DDBJ whole genome shotgun (WGS) entry which is preliminary data.</text>
</comment>
<reference evidence="1" key="1">
    <citation type="submission" date="2022-11" db="EMBL/GenBank/DDBJ databases">
        <title>Nonomuraea corallina sp. nov., a new species of the genus Nonomuraea isolated from sea side sediment in Thai sea.</title>
        <authorList>
            <person name="Ngamcharungchit C."/>
            <person name="Matsumoto A."/>
            <person name="Suriyachadkun C."/>
            <person name="Panbangred W."/>
            <person name="Inahashi Y."/>
            <person name="Intra B."/>
        </authorList>
    </citation>
    <scope>NUCLEOTIDE SEQUENCE</scope>
    <source>
        <strain evidence="1">MCN248</strain>
    </source>
</reference>
<proteinExistence type="predicted"/>
<evidence type="ECO:0000313" key="2">
    <source>
        <dbReference type="Proteomes" id="UP001144036"/>
    </source>
</evidence>